<feature type="region of interest" description="Disordered" evidence="1">
    <location>
        <begin position="1"/>
        <end position="22"/>
    </location>
</feature>
<name>A0A3R7C7I6_APHAT</name>
<evidence type="ECO:0000313" key="3">
    <source>
        <dbReference type="Proteomes" id="UP000286510"/>
    </source>
</evidence>
<gene>
    <name evidence="2" type="ORF">DYB26_013362</name>
</gene>
<organism evidence="2 3">
    <name type="scientific">Aphanomyces astaci</name>
    <name type="common">Crayfish plague agent</name>
    <dbReference type="NCBI Taxonomy" id="112090"/>
    <lineage>
        <taxon>Eukaryota</taxon>
        <taxon>Sar</taxon>
        <taxon>Stramenopiles</taxon>
        <taxon>Oomycota</taxon>
        <taxon>Saprolegniomycetes</taxon>
        <taxon>Saprolegniales</taxon>
        <taxon>Verrucalvaceae</taxon>
        <taxon>Aphanomyces</taxon>
    </lineage>
</organism>
<dbReference type="Proteomes" id="UP000286510">
    <property type="component" value="Unassembled WGS sequence"/>
</dbReference>
<sequence length="92" mass="9998">MVDHAKGEFTPTQSPVKQLPGVTPLHLNHPSAELSKKAQALSKLLHSQLCTTECRHIRCAFVLQLIASKVGATLPEVIVPVKTMVDSVRMGM</sequence>
<dbReference type="EMBL" id="QUTF01008514">
    <property type="protein sequence ID" value="RHZ38571.1"/>
    <property type="molecule type" value="Genomic_DNA"/>
</dbReference>
<reference evidence="2 3" key="1">
    <citation type="submission" date="2018-08" db="EMBL/GenBank/DDBJ databases">
        <title>Aphanomyces genome sequencing and annotation.</title>
        <authorList>
            <person name="Minardi D."/>
            <person name="Oidtmann B."/>
            <person name="Van Der Giezen M."/>
            <person name="Studholme D.J."/>
        </authorList>
    </citation>
    <scope>NUCLEOTIDE SEQUENCE [LARGE SCALE GENOMIC DNA]</scope>
    <source>
        <strain evidence="2 3">FDL457</strain>
    </source>
</reference>
<accession>A0A3R7C7I6</accession>
<evidence type="ECO:0000313" key="2">
    <source>
        <dbReference type="EMBL" id="RHZ38571.1"/>
    </source>
</evidence>
<proteinExistence type="predicted"/>
<comment type="caution">
    <text evidence="2">The sequence shown here is derived from an EMBL/GenBank/DDBJ whole genome shotgun (WGS) entry which is preliminary data.</text>
</comment>
<protein>
    <submittedName>
        <fullName evidence="2">Uncharacterized protein</fullName>
    </submittedName>
</protein>
<dbReference type="AlphaFoldDB" id="A0A3R7C7I6"/>
<evidence type="ECO:0000256" key="1">
    <source>
        <dbReference type="SAM" id="MobiDB-lite"/>
    </source>
</evidence>